<evidence type="ECO:0000256" key="1">
    <source>
        <dbReference type="SAM" id="MobiDB-lite"/>
    </source>
</evidence>
<gene>
    <name evidence="3" type="ORF">OE88DRAFT_1645614</name>
</gene>
<evidence type="ECO:0000259" key="2">
    <source>
        <dbReference type="PROSITE" id="PS00028"/>
    </source>
</evidence>
<dbReference type="OrthoDB" id="8117402at2759"/>
<keyword evidence="4" id="KW-1185">Reference proteome</keyword>
<feature type="compositionally biased region" description="Low complexity" evidence="1">
    <location>
        <begin position="250"/>
        <end position="274"/>
    </location>
</feature>
<dbReference type="Proteomes" id="UP000305948">
    <property type="component" value="Unassembled WGS sequence"/>
</dbReference>
<dbReference type="Gene3D" id="3.30.160.60">
    <property type="entry name" value="Classic Zinc Finger"/>
    <property type="match status" value="1"/>
</dbReference>
<evidence type="ECO:0000313" key="4">
    <source>
        <dbReference type="Proteomes" id="UP000305948"/>
    </source>
</evidence>
<feature type="region of interest" description="Disordered" evidence="1">
    <location>
        <begin position="240"/>
        <end position="303"/>
    </location>
</feature>
<dbReference type="STRING" id="5364.A0A5C3N0M4"/>
<protein>
    <recommendedName>
        <fullName evidence="2">C2H2-type domain-containing protein</fullName>
    </recommendedName>
</protein>
<name>A0A5C3N0M4_9AGAM</name>
<dbReference type="PROSITE" id="PS00028">
    <property type="entry name" value="ZINC_FINGER_C2H2_1"/>
    <property type="match status" value="1"/>
</dbReference>
<reference evidence="3 4" key="1">
    <citation type="journal article" date="2019" name="Nat. Ecol. Evol.">
        <title>Megaphylogeny resolves global patterns of mushroom evolution.</title>
        <authorList>
            <person name="Varga T."/>
            <person name="Krizsan K."/>
            <person name="Foldi C."/>
            <person name="Dima B."/>
            <person name="Sanchez-Garcia M."/>
            <person name="Sanchez-Ramirez S."/>
            <person name="Szollosi G.J."/>
            <person name="Szarkandi J.G."/>
            <person name="Papp V."/>
            <person name="Albert L."/>
            <person name="Andreopoulos W."/>
            <person name="Angelini C."/>
            <person name="Antonin V."/>
            <person name="Barry K.W."/>
            <person name="Bougher N.L."/>
            <person name="Buchanan P."/>
            <person name="Buyck B."/>
            <person name="Bense V."/>
            <person name="Catcheside P."/>
            <person name="Chovatia M."/>
            <person name="Cooper J."/>
            <person name="Damon W."/>
            <person name="Desjardin D."/>
            <person name="Finy P."/>
            <person name="Geml J."/>
            <person name="Haridas S."/>
            <person name="Hughes K."/>
            <person name="Justo A."/>
            <person name="Karasinski D."/>
            <person name="Kautmanova I."/>
            <person name="Kiss B."/>
            <person name="Kocsube S."/>
            <person name="Kotiranta H."/>
            <person name="LaButti K.M."/>
            <person name="Lechner B.E."/>
            <person name="Liimatainen K."/>
            <person name="Lipzen A."/>
            <person name="Lukacs Z."/>
            <person name="Mihaltcheva S."/>
            <person name="Morgado L.N."/>
            <person name="Niskanen T."/>
            <person name="Noordeloos M.E."/>
            <person name="Ohm R.A."/>
            <person name="Ortiz-Santana B."/>
            <person name="Ovrebo C."/>
            <person name="Racz N."/>
            <person name="Riley R."/>
            <person name="Savchenko A."/>
            <person name="Shiryaev A."/>
            <person name="Soop K."/>
            <person name="Spirin V."/>
            <person name="Szebenyi C."/>
            <person name="Tomsovsky M."/>
            <person name="Tulloss R.E."/>
            <person name="Uehling J."/>
            <person name="Grigoriev I.V."/>
            <person name="Vagvolgyi C."/>
            <person name="Papp T."/>
            <person name="Martin F.M."/>
            <person name="Miettinen O."/>
            <person name="Hibbett D.S."/>
            <person name="Nagy L.G."/>
        </authorList>
    </citation>
    <scope>NUCLEOTIDE SEQUENCE [LARGE SCALE GENOMIC DNA]</scope>
    <source>
        <strain evidence="3 4">OMC1185</strain>
    </source>
</reference>
<sequence length="415" mass="45467">MSLAIPAEELERSKVHIQFSHSGGNPVFRLEPLPSTSFATGHNPDFNVNFEVSQEEAGYKLVVYPTPTRKSPSLRHDAQRHECPSRHSFHQPLLRPAQTHVPHTMPPNAGTFAVNDPLTGEATFAAHNTAATDDSNTSQSSYRTMQDFVGLSNDMENFDQVDMSSIFHDVLCSSNPPNALYPSPDSDLYSPGPNSAYDHVQDSSADFSFPPPDGFSFPPSDGFSLGQVFAGTRRSSITGSETLSSVSDQLPSASCLPSPAPSIPSSSPRLSPPLFTTAPEIPLGPKVKAASQEEKSTSKGLRRAGKRQYPCLHPTCTRFFTSEYTRQMHMSSHDTKARKTYPCSMSEETGCMETFSRAHDRLRHEVAMHGKDCEWVCQRCGRFFSSSRMLEAHKCPGNVSGWVKSRHSPGTAIGV</sequence>
<feature type="compositionally biased region" description="Polar residues" evidence="1">
    <location>
        <begin position="240"/>
        <end position="249"/>
    </location>
</feature>
<feature type="domain" description="C2H2-type" evidence="2">
    <location>
        <begin position="311"/>
        <end position="333"/>
    </location>
</feature>
<dbReference type="InterPro" id="IPR013087">
    <property type="entry name" value="Znf_C2H2_type"/>
</dbReference>
<dbReference type="AlphaFoldDB" id="A0A5C3N0M4"/>
<feature type="region of interest" description="Disordered" evidence="1">
    <location>
        <begin position="178"/>
        <end position="205"/>
    </location>
</feature>
<dbReference type="EMBL" id="ML213513">
    <property type="protein sequence ID" value="TFK50592.1"/>
    <property type="molecule type" value="Genomic_DNA"/>
</dbReference>
<evidence type="ECO:0000313" key="3">
    <source>
        <dbReference type="EMBL" id="TFK50592.1"/>
    </source>
</evidence>
<organism evidence="3 4">
    <name type="scientific">Heliocybe sulcata</name>
    <dbReference type="NCBI Taxonomy" id="5364"/>
    <lineage>
        <taxon>Eukaryota</taxon>
        <taxon>Fungi</taxon>
        <taxon>Dikarya</taxon>
        <taxon>Basidiomycota</taxon>
        <taxon>Agaricomycotina</taxon>
        <taxon>Agaricomycetes</taxon>
        <taxon>Gloeophyllales</taxon>
        <taxon>Gloeophyllaceae</taxon>
        <taxon>Heliocybe</taxon>
    </lineage>
</organism>
<accession>A0A5C3N0M4</accession>
<proteinExistence type="predicted"/>